<organism evidence="1 2">
    <name type="scientific">Allacma fusca</name>
    <dbReference type="NCBI Taxonomy" id="39272"/>
    <lineage>
        <taxon>Eukaryota</taxon>
        <taxon>Metazoa</taxon>
        <taxon>Ecdysozoa</taxon>
        <taxon>Arthropoda</taxon>
        <taxon>Hexapoda</taxon>
        <taxon>Collembola</taxon>
        <taxon>Symphypleona</taxon>
        <taxon>Sminthuridae</taxon>
        <taxon>Allacma</taxon>
    </lineage>
</organism>
<dbReference type="AlphaFoldDB" id="A0A8J2PCA6"/>
<name>A0A8J2PCA6_9HEXA</name>
<dbReference type="Proteomes" id="UP000708208">
    <property type="component" value="Unassembled WGS sequence"/>
</dbReference>
<sequence length="48" mass="5438">STTLPVLPTGAHEIWKKFKPGRANFSVLLEMFTLFRYIVALDTESKPS</sequence>
<keyword evidence="2" id="KW-1185">Reference proteome</keyword>
<accession>A0A8J2PCA6</accession>
<evidence type="ECO:0000313" key="2">
    <source>
        <dbReference type="Proteomes" id="UP000708208"/>
    </source>
</evidence>
<proteinExistence type="predicted"/>
<protein>
    <submittedName>
        <fullName evidence="1">Uncharacterized protein</fullName>
    </submittedName>
</protein>
<evidence type="ECO:0000313" key="1">
    <source>
        <dbReference type="EMBL" id="CAG7815953.1"/>
    </source>
</evidence>
<reference evidence="1" key="1">
    <citation type="submission" date="2021-06" db="EMBL/GenBank/DDBJ databases">
        <authorList>
            <person name="Hodson N. C."/>
            <person name="Mongue J. A."/>
            <person name="Jaron S. K."/>
        </authorList>
    </citation>
    <scope>NUCLEOTIDE SEQUENCE</scope>
</reference>
<comment type="caution">
    <text evidence="1">The sequence shown here is derived from an EMBL/GenBank/DDBJ whole genome shotgun (WGS) entry which is preliminary data.</text>
</comment>
<feature type="non-terminal residue" evidence="1">
    <location>
        <position position="1"/>
    </location>
</feature>
<gene>
    <name evidence="1" type="ORF">AFUS01_LOCUS26598</name>
</gene>
<dbReference type="EMBL" id="CAJVCH010357416">
    <property type="protein sequence ID" value="CAG7815953.1"/>
    <property type="molecule type" value="Genomic_DNA"/>
</dbReference>